<keyword evidence="2" id="KW-1185">Reference proteome</keyword>
<proteinExistence type="predicted"/>
<organism evidence="1 2">
    <name type="scientific">Vespula squamosa</name>
    <name type="common">Southern yellow jacket</name>
    <name type="synonym">Wasp</name>
    <dbReference type="NCBI Taxonomy" id="30214"/>
    <lineage>
        <taxon>Eukaryota</taxon>
        <taxon>Metazoa</taxon>
        <taxon>Ecdysozoa</taxon>
        <taxon>Arthropoda</taxon>
        <taxon>Hexapoda</taxon>
        <taxon>Insecta</taxon>
        <taxon>Pterygota</taxon>
        <taxon>Neoptera</taxon>
        <taxon>Endopterygota</taxon>
        <taxon>Hymenoptera</taxon>
        <taxon>Apocrita</taxon>
        <taxon>Aculeata</taxon>
        <taxon>Vespoidea</taxon>
        <taxon>Vespidae</taxon>
        <taxon>Vespinae</taxon>
        <taxon>Vespula</taxon>
    </lineage>
</organism>
<feature type="non-terminal residue" evidence="1">
    <location>
        <position position="117"/>
    </location>
</feature>
<reference evidence="1 2" key="1">
    <citation type="journal article" date="2024" name="Ann. Entomol. Soc. Am.">
        <title>Genomic analyses of the southern and eastern yellowjacket wasps (Hymenoptera: Vespidae) reveal evolutionary signatures of social life.</title>
        <authorList>
            <person name="Catto M.A."/>
            <person name="Caine P.B."/>
            <person name="Orr S.E."/>
            <person name="Hunt B.G."/>
            <person name="Goodisman M.A.D."/>
        </authorList>
    </citation>
    <scope>NUCLEOTIDE SEQUENCE [LARGE SCALE GENOMIC DNA]</scope>
    <source>
        <strain evidence="1">233</strain>
        <tissue evidence="1">Head and thorax</tissue>
    </source>
</reference>
<dbReference type="AlphaFoldDB" id="A0ABD2C6T0"/>
<dbReference type="Proteomes" id="UP001607302">
    <property type="component" value="Unassembled WGS sequence"/>
</dbReference>
<accession>A0ABD2C6T0</accession>
<comment type="caution">
    <text evidence="1">The sequence shown here is derived from an EMBL/GenBank/DDBJ whole genome shotgun (WGS) entry which is preliminary data.</text>
</comment>
<evidence type="ECO:0000313" key="2">
    <source>
        <dbReference type="Proteomes" id="UP001607302"/>
    </source>
</evidence>
<name>A0ABD2C6T0_VESSQ</name>
<gene>
    <name evidence="1" type="ORF">V1478_000894</name>
</gene>
<evidence type="ECO:0000313" key="1">
    <source>
        <dbReference type="EMBL" id="KAL2740753.1"/>
    </source>
</evidence>
<dbReference type="EMBL" id="JAUDFV010000020">
    <property type="protein sequence ID" value="KAL2740753.1"/>
    <property type="molecule type" value="Genomic_DNA"/>
</dbReference>
<sequence length="117" mass="13234">MKVVYTLQSPVMYMKSILTSINPSVDLFDVLIKLKSPKFYPVLISEKNSVRISQTKIKLRKDKRKEGWGIVEVAGGDAQSQLCERSTGSASFSQIPILVYAPTDGETRRKRVVWGWI</sequence>
<protein>
    <submittedName>
        <fullName evidence="1">Uncharacterized protein</fullName>
    </submittedName>
</protein>